<dbReference type="InterPro" id="IPR050382">
    <property type="entry name" value="MFS_Na/Anion_cotransporter"/>
</dbReference>
<feature type="transmembrane region" description="Helical" evidence="6">
    <location>
        <begin position="98"/>
        <end position="116"/>
    </location>
</feature>
<evidence type="ECO:0000256" key="2">
    <source>
        <dbReference type="ARBA" id="ARBA00022692"/>
    </source>
</evidence>
<evidence type="ECO:0000256" key="5">
    <source>
        <dbReference type="SAM" id="MobiDB-lite"/>
    </source>
</evidence>
<name>A0A2T2Z6X9_9NOCA</name>
<dbReference type="EMBL" id="PYHS01000005">
    <property type="protein sequence ID" value="PSR63517.1"/>
    <property type="molecule type" value="Genomic_DNA"/>
</dbReference>
<organism evidence="8 9">
    <name type="scientific">Nocardia nova</name>
    <dbReference type="NCBI Taxonomy" id="37330"/>
    <lineage>
        <taxon>Bacteria</taxon>
        <taxon>Bacillati</taxon>
        <taxon>Actinomycetota</taxon>
        <taxon>Actinomycetes</taxon>
        <taxon>Mycobacteriales</taxon>
        <taxon>Nocardiaceae</taxon>
        <taxon>Nocardia</taxon>
    </lineage>
</organism>
<keyword evidence="3 6" id="KW-1133">Transmembrane helix</keyword>
<dbReference type="GO" id="GO:0005886">
    <property type="term" value="C:plasma membrane"/>
    <property type="evidence" value="ECO:0007669"/>
    <property type="project" value="UniProtKB-SubCell"/>
</dbReference>
<feature type="transmembrane region" description="Helical" evidence="6">
    <location>
        <begin position="188"/>
        <end position="208"/>
    </location>
</feature>
<dbReference type="AlphaFoldDB" id="A0A2T2Z6X9"/>
<feature type="transmembrane region" description="Helical" evidence="6">
    <location>
        <begin position="157"/>
        <end position="176"/>
    </location>
</feature>
<feature type="compositionally biased region" description="Low complexity" evidence="5">
    <location>
        <begin position="662"/>
        <end position="678"/>
    </location>
</feature>
<evidence type="ECO:0000256" key="1">
    <source>
        <dbReference type="ARBA" id="ARBA00004651"/>
    </source>
</evidence>
<dbReference type="PROSITE" id="PS50850">
    <property type="entry name" value="MFS"/>
    <property type="match status" value="1"/>
</dbReference>
<feature type="transmembrane region" description="Helical" evidence="6">
    <location>
        <begin position="382"/>
        <end position="410"/>
    </location>
</feature>
<dbReference type="GO" id="GO:0022857">
    <property type="term" value="F:transmembrane transporter activity"/>
    <property type="evidence" value="ECO:0007669"/>
    <property type="project" value="InterPro"/>
</dbReference>
<feature type="transmembrane region" description="Helical" evidence="6">
    <location>
        <begin position="321"/>
        <end position="340"/>
    </location>
</feature>
<dbReference type="Pfam" id="PF07690">
    <property type="entry name" value="MFS_1"/>
    <property type="match status" value="1"/>
</dbReference>
<feature type="transmembrane region" description="Helical" evidence="6">
    <location>
        <begin position="346"/>
        <end position="370"/>
    </location>
</feature>
<dbReference type="InterPro" id="IPR036259">
    <property type="entry name" value="MFS_trans_sf"/>
</dbReference>
<dbReference type="InterPro" id="IPR020846">
    <property type="entry name" value="MFS_dom"/>
</dbReference>
<dbReference type="SUPFAM" id="SSF103473">
    <property type="entry name" value="MFS general substrate transporter"/>
    <property type="match status" value="1"/>
</dbReference>
<evidence type="ECO:0000256" key="6">
    <source>
        <dbReference type="SAM" id="Phobius"/>
    </source>
</evidence>
<dbReference type="InterPro" id="IPR011701">
    <property type="entry name" value="MFS"/>
</dbReference>
<dbReference type="Proteomes" id="UP000241647">
    <property type="component" value="Unassembled WGS sequence"/>
</dbReference>
<feature type="transmembrane region" description="Helical" evidence="6">
    <location>
        <begin position="596"/>
        <end position="615"/>
    </location>
</feature>
<reference evidence="8 9" key="1">
    <citation type="submission" date="2018-02" db="EMBL/GenBank/DDBJ databases">
        <title>8 Nocardia nova and 1 Nocardia cyriacigeorgica strain used for evolution to TMP-SMX.</title>
        <authorList>
            <person name="Mehta H."/>
            <person name="Weng J."/>
            <person name="Shamoo Y."/>
        </authorList>
    </citation>
    <scope>NUCLEOTIDE SEQUENCE [LARGE SCALE GENOMIC DNA]</scope>
    <source>
        <strain evidence="8 9">ATCC 33727</strain>
    </source>
</reference>
<evidence type="ECO:0000256" key="4">
    <source>
        <dbReference type="ARBA" id="ARBA00023136"/>
    </source>
</evidence>
<comment type="caution">
    <text evidence="8">The sequence shown here is derived from an EMBL/GenBank/DDBJ whole genome shotgun (WGS) entry which is preliminary data.</text>
</comment>
<gene>
    <name evidence="8" type="ORF">C8259_12750</name>
</gene>
<evidence type="ECO:0000313" key="9">
    <source>
        <dbReference type="Proteomes" id="UP000241647"/>
    </source>
</evidence>
<keyword evidence="2 6" id="KW-0812">Transmembrane</keyword>
<comment type="subcellular location">
    <subcellularLocation>
        <location evidence="1">Cell membrane</location>
        <topology evidence="1">Multi-pass membrane protein</topology>
    </subcellularLocation>
</comment>
<proteinExistence type="predicted"/>
<feature type="transmembrane region" description="Helical" evidence="6">
    <location>
        <begin position="32"/>
        <end position="54"/>
    </location>
</feature>
<keyword evidence="4 6" id="KW-0472">Membrane</keyword>
<dbReference type="Gene3D" id="1.20.1250.20">
    <property type="entry name" value="MFS general substrate transporter like domains"/>
    <property type="match status" value="2"/>
</dbReference>
<evidence type="ECO:0000259" key="7">
    <source>
        <dbReference type="PROSITE" id="PS50850"/>
    </source>
</evidence>
<feature type="transmembrane region" description="Helical" evidence="6">
    <location>
        <begin position="66"/>
        <end position="86"/>
    </location>
</feature>
<dbReference type="PANTHER" id="PTHR11662">
    <property type="entry name" value="SOLUTE CARRIER FAMILY 17"/>
    <property type="match status" value="1"/>
</dbReference>
<feature type="transmembrane region" description="Helical" evidence="6">
    <location>
        <begin position="295"/>
        <end position="314"/>
    </location>
</feature>
<dbReference type="PANTHER" id="PTHR11662:SF399">
    <property type="entry name" value="FI19708P1-RELATED"/>
    <property type="match status" value="1"/>
</dbReference>
<feature type="transmembrane region" description="Helical" evidence="6">
    <location>
        <begin position="252"/>
        <end position="275"/>
    </location>
</feature>
<evidence type="ECO:0000313" key="8">
    <source>
        <dbReference type="EMBL" id="PSR63517.1"/>
    </source>
</evidence>
<protein>
    <submittedName>
        <fullName evidence="8">MFS transporter</fullName>
    </submittedName>
</protein>
<feature type="region of interest" description="Disordered" evidence="5">
    <location>
        <begin position="645"/>
        <end position="686"/>
    </location>
</feature>
<accession>A0A2T2Z6X9</accession>
<feature type="domain" description="Major facilitator superfamily (MFS) profile" evidence="7">
    <location>
        <begin position="33"/>
        <end position="453"/>
    </location>
</feature>
<evidence type="ECO:0000256" key="3">
    <source>
        <dbReference type="ARBA" id="ARBA00022989"/>
    </source>
</evidence>
<dbReference type="RefSeq" id="WP_084493854.1">
    <property type="nucleotide sequence ID" value="NZ_PYHS01000005.1"/>
</dbReference>
<feature type="transmembrane region" description="Helical" evidence="6">
    <location>
        <begin position="122"/>
        <end position="145"/>
    </location>
</feature>
<sequence>MSSTSTAAAPTLLTGLWRRKLPHYPDTPARSWYLTLVVITSIVLYYQLFVAGAVGNQLIAYFHLSFAYFVWIFIIGAAFGAAASVAAGLLDRWGRANIVAYGVVICSLLTLFALPATTTKMAYLVVYCVVSVVEGAVLVATPALIRDFSPQLGRASAMGFWTLGPVIGALVTSEITARTLDSHPDWQFHYRLCGVISCAVAVVAVIGLRELSPRLRDQVMVSLRDRALVEARAKGLDVEALERGQWRQMMRVDVVGSALAISIFLAFFYTIVSFLPVYLATNFGFTPAQANALGNWYWIANAVALVVTGIVSDILKVRKPFMILGALISIAGLYVFLGYTDHPDTGYYSFAVVMMVIAVGGGIAYATWMASFTETVERRNPAATAVGLAVWGGVLRTVVTFTLFGLLMVVDAAGPLVNNGPRLQEIQAQHGAQLATIQTVGAETMTQLGRNPADPAAQMAALTKLTGASPADIQATIALNARYPQELATLQAVDPATLGALAVNPNDARAAGAAVGQVAAKFGISPAEAVGRLTATQQIPRDQLAVASAVGPKLVTAQAQLQAVATVPADDLAYVAEHGAEVKQAAADSPVQWRQWWWICLIAQVLFLPFVFLMAGRWSPKRAAADAAEHDLRVRQELVALAETEAGKETSAADSAEPATVAESASGAGEAAAGEAAPPAEPAPAG</sequence>